<dbReference type="EMBL" id="JAEHFV010000003">
    <property type="protein sequence ID" value="MBK0369894.1"/>
    <property type="molecule type" value="Genomic_DNA"/>
</dbReference>
<dbReference type="RefSeq" id="WP_200105837.1">
    <property type="nucleotide sequence ID" value="NZ_JAEHFV010000003.1"/>
</dbReference>
<dbReference type="InterPro" id="IPR026444">
    <property type="entry name" value="Secre_tail"/>
</dbReference>
<dbReference type="NCBIfam" id="TIGR04183">
    <property type="entry name" value="Por_Secre_tail"/>
    <property type="match status" value="1"/>
</dbReference>
<keyword evidence="1 2" id="KW-0732">Signal</keyword>
<keyword evidence="4" id="KW-1185">Reference proteome</keyword>
<dbReference type="Proteomes" id="UP000609172">
    <property type="component" value="Unassembled WGS sequence"/>
</dbReference>
<gene>
    <name evidence="3" type="ORF">I5M07_08580</name>
</gene>
<comment type="caution">
    <text evidence="3">The sequence shown here is derived from an EMBL/GenBank/DDBJ whole genome shotgun (WGS) entry which is preliminary data.</text>
</comment>
<proteinExistence type="predicted"/>
<organism evidence="3 4">
    <name type="scientific">Flavobacterium agrisoli</name>
    <dbReference type="NCBI Taxonomy" id="2793066"/>
    <lineage>
        <taxon>Bacteria</taxon>
        <taxon>Pseudomonadati</taxon>
        <taxon>Bacteroidota</taxon>
        <taxon>Flavobacteriia</taxon>
        <taxon>Flavobacteriales</taxon>
        <taxon>Flavobacteriaceae</taxon>
        <taxon>Flavobacterium</taxon>
    </lineage>
</organism>
<evidence type="ECO:0000256" key="1">
    <source>
        <dbReference type="ARBA" id="ARBA00022729"/>
    </source>
</evidence>
<name>A0A934PM96_9FLAO</name>
<feature type="chain" id="PRO_5037069618" evidence="2">
    <location>
        <begin position="21"/>
        <end position="250"/>
    </location>
</feature>
<reference evidence="3" key="1">
    <citation type="submission" date="2020-12" db="EMBL/GenBank/DDBJ databases">
        <title>Bacterial novel species Flavobacterium sp. SE-1-e isolated from soil.</title>
        <authorList>
            <person name="Jung H.-Y."/>
        </authorList>
    </citation>
    <scope>NUCLEOTIDE SEQUENCE</scope>
    <source>
        <strain evidence="3">SE-1-e</strain>
    </source>
</reference>
<accession>A0A934PM96</accession>
<evidence type="ECO:0000313" key="4">
    <source>
        <dbReference type="Proteomes" id="UP000609172"/>
    </source>
</evidence>
<dbReference type="AlphaFoldDB" id="A0A934PM96"/>
<evidence type="ECO:0000256" key="2">
    <source>
        <dbReference type="SAM" id="SignalP"/>
    </source>
</evidence>
<feature type="signal peptide" evidence="2">
    <location>
        <begin position="1"/>
        <end position="20"/>
    </location>
</feature>
<protein>
    <submittedName>
        <fullName evidence="3">T9SS type A sorting domain-containing protein</fullName>
    </submittedName>
</protein>
<sequence>MKRKLLYLFTAVLFTMVANAQRVWDISNNDTSWPVSASAYASGAIDGLSFVTGSGFGITSNKPLTWTDGYVSTKEFKSGGSSAGFATNLPTTRYFSFPVTGATTIKVWFRVNGANGRRCLISDGTTLLAEATTENVEDAMLLSYNYTGGAGTIYIFSSAAINYFKIESTDAALATANFNKAEVASVYTNGSQVYVTNLLSETAVKVYSLSGALVKSAKTASDVSFALKPGVYIVKAEAAEGSKSVKVVVN</sequence>
<evidence type="ECO:0000313" key="3">
    <source>
        <dbReference type="EMBL" id="MBK0369894.1"/>
    </source>
</evidence>